<accession>A0ABX8JIQ8</accession>
<dbReference type="PROSITE" id="PS50853">
    <property type="entry name" value="FN3"/>
    <property type="match status" value="2"/>
</dbReference>
<reference evidence="2 3" key="1">
    <citation type="submission" date="2021-06" db="EMBL/GenBank/DDBJ databases">
        <title>Gemonas diversity in paddy soil.</title>
        <authorList>
            <person name="Liu G."/>
        </authorList>
    </citation>
    <scope>NUCLEOTIDE SEQUENCE [LARGE SCALE GENOMIC DNA]</scope>
    <source>
        <strain evidence="2 3">RG29</strain>
    </source>
</reference>
<feature type="domain" description="Fibronectin type-III" evidence="1">
    <location>
        <begin position="284"/>
        <end position="376"/>
    </location>
</feature>
<proteinExistence type="predicted"/>
<feature type="domain" description="Fibronectin type-III" evidence="1">
    <location>
        <begin position="398"/>
        <end position="490"/>
    </location>
</feature>
<dbReference type="InterPro" id="IPR003961">
    <property type="entry name" value="FN3_dom"/>
</dbReference>
<dbReference type="PROSITE" id="PS51257">
    <property type="entry name" value="PROKAR_LIPOPROTEIN"/>
    <property type="match status" value="1"/>
</dbReference>
<protein>
    <recommendedName>
        <fullName evidence="1">Fibronectin type-III domain-containing protein</fullName>
    </recommendedName>
</protein>
<dbReference type="SMART" id="SM00060">
    <property type="entry name" value="FN3"/>
    <property type="match status" value="2"/>
</dbReference>
<dbReference type="CDD" id="cd00063">
    <property type="entry name" value="FN3"/>
    <property type="match status" value="1"/>
</dbReference>
<gene>
    <name evidence="2" type="ORF">KP005_03025</name>
</gene>
<dbReference type="Proteomes" id="UP000683493">
    <property type="component" value="Chromosome"/>
</dbReference>
<keyword evidence="3" id="KW-1185">Reference proteome</keyword>
<evidence type="ECO:0000259" key="1">
    <source>
        <dbReference type="PROSITE" id="PS50853"/>
    </source>
</evidence>
<name>A0ABX8JIQ8_9BACT</name>
<evidence type="ECO:0000313" key="3">
    <source>
        <dbReference type="Proteomes" id="UP000683493"/>
    </source>
</evidence>
<sequence>MCIPWKKQVVAVLLLLCLPLIFIGCGGGGGGGGGTRIISGVAVKGPIMGGLVSVHRLQLNGSRGALLGTGTTGNDGSYAVRIPASVTGPVVVTVTGRAGATYLSESTNGPVPFTAADSFSAVVDNFNPDVPVTVSPLTEAAFQKLPLILEQKATVTTITTQVLQSAVVAANAQVGDLFNVADILAPPAQSTAYQAALMVIDQMIVDSKAGGTVTDTTAVMTVINQAIADVNPALPAYQTFVDVFTTAAAQVAVDNPGAIAAAVVSMTAQVTNPPLEPNFADITAPSAVTGLSATTAAIDSTTSTVVLTWTAASDNIAVAGYEVYRDGTKIGTTTTATFIDSPVTSNVTYVYTVVAFDAAGNFSAASAPLSVKPNQASLSVTVSGQLSGDLLAQLDLTPPTAPTGLAAVTTAITGTTSSVALSWNASTDNVGVTGYDVFRDGVKVGTTAARSFTDASVTSAITYSYTVKAFDAAGNRSAASAALPVTPNRPSLGVTVSGQVTP</sequence>
<dbReference type="EMBL" id="CP076724">
    <property type="protein sequence ID" value="QWV98275.1"/>
    <property type="molecule type" value="Genomic_DNA"/>
</dbReference>
<organism evidence="2 3">
    <name type="scientific">Geomonas diazotrophica</name>
    <dbReference type="NCBI Taxonomy" id="2843197"/>
    <lineage>
        <taxon>Bacteria</taxon>
        <taxon>Pseudomonadati</taxon>
        <taxon>Thermodesulfobacteriota</taxon>
        <taxon>Desulfuromonadia</taxon>
        <taxon>Geobacterales</taxon>
        <taxon>Geobacteraceae</taxon>
        <taxon>Geomonas</taxon>
    </lineage>
</organism>
<evidence type="ECO:0000313" key="2">
    <source>
        <dbReference type="EMBL" id="QWV98275.1"/>
    </source>
</evidence>